<proteinExistence type="predicted"/>
<evidence type="ECO:0000313" key="5">
    <source>
        <dbReference type="EMBL" id="ABP53649.1"/>
    </source>
</evidence>
<keyword evidence="2" id="KW-0677">Repeat</keyword>
<dbReference type="GO" id="GO:0005975">
    <property type="term" value="P:carbohydrate metabolic process"/>
    <property type="evidence" value="ECO:0007669"/>
    <property type="project" value="UniProtKB-ARBA"/>
</dbReference>
<dbReference type="Gene3D" id="2.130.10.30">
    <property type="entry name" value="Regulator of chromosome condensation 1/beta-lactamase-inhibitor protein II"/>
    <property type="match status" value="3"/>
</dbReference>
<evidence type="ECO:0000259" key="4">
    <source>
        <dbReference type="Pfam" id="PF25390"/>
    </source>
</evidence>
<dbReference type="EMBL" id="CP000667">
    <property type="protein sequence ID" value="ABP53649.1"/>
    <property type="molecule type" value="Genomic_DNA"/>
</dbReference>
<dbReference type="InterPro" id="IPR000408">
    <property type="entry name" value="Reg_chr_condens"/>
</dbReference>
<dbReference type="InterPro" id="IPR009091">
    <property type="entry name" value="RCC1/BLIP-II"/>
</dbReference>
<dbReference type="PRINTS" id="PR00633">
    <property type="entry name" value="RCCNDNSATION"/>
</dbReference>
<dbReference type="KEGG" id="stp:Strop_1179"/>
<protein>
    <submittedName>
        <fullName evidence="5">LPXTG-motif cell wall anchor domain</fullName>
    </submittedName>
</protein>
<dbReference type="RefSeq" id="WP_011905081.1">
    <property type="nucleotide sequence ID" value="NC_009380.1"/>
</dbReference>
<dbReference type="InterPro" id="IPR032109">
    <property type="entry name" value="Big_3_5"/>
</dbReference>
<evidence type="ECO:0000313" key="6">
    <source>
        <dbReference type="Proteomes" id="UP000000235"/>
    </source>
</evidence>
<dbReference type="PROSITE" id="PS50012">
    <property type="entry name" value="RCC1_3"/>
    <property type="match status" value="7"/>
</dbReference>
<dbReference type="PANTHER" id="PTHR45982">
    <property type="entry name" value="REGULATOR OF CHROMOSOME CONDENSATION"/>
    <property type="match status" value="1"/>
</dbReference>
<dbReference type="GO" id="GO:0005085">
    <property type="term" value="F:guanyl-nucleotide exchange factor activity"/>
    <property type="evidence" value="ECO:0007669"/>
    <property type="project" value="TreeGrafter"/>
</dbReference>
<dbReference type="PATRIC" id="fig|369723.5.peg.1200"/>
<dbReference type="InterPro" id="IPR058923">
    <property type="entry name" value="RCC1-like_dom"/>
</dbReference>
<dbReference type="PROSITE" id="PS00626">
    <property type="entry name" value="RCC1_2"/>
    <property type="match status" value="3"/>
</dbReference>
<sequence>MQGICQRRGRGGGARPVRRVVAGWFSLALALSPAIGGSPASARHQPASAAVMSDAILAWGGNDGGQLGDGTTTDSSEPIAVRLPTGTTVAAVAAGDRHSVALTSAGTVLAWGRNTEGQLGNGTTTSSGEPVAVSLPSGIRIVAVAVGADHSLALTSTGSLLAWGSNDTGQLGDGSVTSSSTPVAVRLPPNTTVAAIAAGRDHNLVLTATGPAALLAWGANREGQLGDGTVVDRSRPVPVNLPTGLTVTAIAGGRDHSLALTSDDTVLAWGGNSHGQLGDGTTTGSLLPVTVVLPVGAEATAIAAGRLHSLALTSDGTALAWGGNHWGQLGNGSTSDSSEPVAVSLPGGTRLISIASRDSDHNVAITTEGAALAWGLNSQGHLGDGTTTDSATPVAVSLPAGAALTSIAVGDDHSLALPAQQPGSTTSLQVSPQNPTADQEVTLTAAVFCTTGAPTGSVTFRSNNTDLATVPLGSTNTATHTTMLPVGTNTLTADFTSIDTTCPNSQSEATTITVAEPPELPTTGPNLPTLLGAAALFLLTGTALIHLSRQRRPTCHPH</sequence>
<dbReference type="Proteomes" id="UP000000235">
    <property type="component" value="Chromosome"/>
</dbReference>
<dbReference type="Pfam" id="PF16640">
    <property type="entry name" value="Big_3_5"/>
    <property type="match status" value="1"/>
</dbReference>
<reference evidence="6" key="1">
    <citation type="journal article" date="2007" name="Proc. Natl. Acad. Sci. U.S.A.">
        <title>Genome sequencing reveals complex secondary metabolome in the marine actinomycete Salinispora tropica.</title>
        <authorList>
            <person name="Udwary D.W."/>
            <person name="Zeigler L."/>
            <person name="Asolkar R.N."/>
            <person name="Singan V."/>
            <person name="Lapidus A."/>
            <person name="Fenical W."/>
            <person name="Jensen P.R."/>
            <person name="Moore B.S."/>
        </authorList>
    </citation>
    <scope>NUCLEOTIDE SEQUENCE [LARGE SCALE GENOMIC DNA]</scope>
    <source>
        <strain evidence="6">ATCC BAA-916 / DSM 44818 / CNB-440</strain>
    </source>
</reference>
<name>A4X449_SALTO</name>
<keyword evidence="1" id="KW-0344">Guanine-nucleotide releasing factor</keyword>
<evidence type="ECO:0000256" key="1">
    <source>
        <dbReference type="ARBA" id="ARBA00022658"/>
    </source>
</evidence>
<feature type="domain" description="Bacterial Ig-like" evidence="3">
    <location>
        <begin position="429"/>
        <end position="515"/>
    </location>
</feature>
<dbReference type="PANTHER" id="PTHR45982:SF1">
    <property type="entry name" value="REGULATOR OF CHROMOSOME CONDENSATION"/>
    <property type="match status" value="1"/>
</dbReference>
<dbReference type="Gene3D" id="2.60.40.10">
    <property type="entry name" value="Immunoglobulins"/>
    <property type="match status" value="1"/>
</dbReference>
<dbReference type="AlphaFoldDB" id="A4X449"/>
<dbReference type="HOGENOM" id="CLU_491657_0_0_11"/>
<keyword evidence="6" id="KW-1185">Reference proteome</keyword>
<feature type="domain" description="RCC1-like" evidence="4">
    <location>
        <begin position="56"/>
        <end position="416"/>
    </location>
</feature>
<dbReference type="STRING" id="369723.Strop_1179"/>
<dbReference type="eggNOG" id="COG5184">
    <property type="taxonomic scope" value="Bacteria"/>
</dbReference>
<evidence type="ECO:0000256" key="2">
    <source>
        <dbReference type="ARBA" id="ARBA00022737"/>
    </source>
</evidence>
<organism evidence="5 6">
    <name type="scientific">Salinispora tropica (strain ATCC BAA-916 / DSM 44818 / JCM 13857 / NBRC 105044 / CNB-440)</name>
    <dbReference type="NCBI Taxonomy" id="369723"/>
    <lineage>
        <taxon>Bacteria</taxon>
        <taxon>Bacillati</taxon>
        <taxon>Actinomycetota</taxon>
        <taxon>Actinomycetes</taxon>
        <taxon>Micromonosporales</taxon>
        <taxon>Micromonosporaceae</taxon>
        <taxon>Salinispora</taxon>
    </lineage>
</organism>
<dbReference type="InterPro" id="IPR013783">
    <property type="entry name" value="Ig-like_fold"/>
</dbReference>
<dbReference type="GO" id="GO:0005737">
    <property type="term" value="C:cytoplasm"/>
    <property type="evidence" value="ECO:0007669"/>
    <property type="project" value="TreeGrafter"/>
</dbReference>
<accession>A4X449</accession>
<evidence type="ECO:0000259" key="3">
    <source>
        <dbReference type="Pfam" id="PF16640"/>
    </source>
</evidence>
<dbReference type="SUPFAM" id="SSF50985">
    <property type="entry name" value="RCC1/BLIP-II"/>
    <property type="match status" value="2"/>
</dbReference>
<gene>
    <name evidence="5" type="ordered locus">Strop_1179</name>
</gene>
<dbReference type="InterPro" id="IPR051553">
    <property type="entry name" value="Ran_GTPase-activating"/>
</dbReference>
<dbReference type="Pfam" id="PF25390">
    <property type="entry name" value="WD40_RLD"/>
    <property type="match status" value="1"/>
</dbReference>